<keyword evidence="2" id="KW-1185">Reference proteome</keyword>
<name>A0ABQ7Q8U3_PLUXY</name>
<accession>A0ABQ7Q8U3</accession>
<organism evidence="1 2">
    <name type="scientific">Plutella xylostella</name>
    <name type="common">Diamondback moth</name>
    <name type="synonym">Plutella maculipennis</name>
    <dbReference type="NCBI Taxonomy" id="51655"/>
    <lineage>
        <taxon>Eukaryota</taxon>
        <taxon>Metazoa</taxon>
        <taxon>Ecdysozoa</taxon>
        <taxon>Arthropoda</taxon>
        <taxon>Hexapoda</taxon>
        <taxon>Insecta</taxon>
        <taxon>Pterygota</taxon>
        <taxon>Neoptera</taxon>
        <taxon>Endopterygota</taxon>
        <taxon>Lepidoptera</taxon>
        <taxon>Glossata</taxon>
        <taxon>Ditrysia</taxon>
        <taxon>Yponomeutoidea</taxon>
        <taxon>Plutellidae</taxon>
        <taxon>Plutella</taxon>
    </lineage>
</organism>
<proteinExistence type="predicted"/>
<gene>
    <name evidence="1" type="ORF">JYU34_015546</name>
</gene>
<dbReference type="EMBL" id="JAHIBW010000020">
    <property type="protein sequence ID" value="KAG7301129.1"/>
    <property type="molecule type" value="Genomic_DNA"/>
</dbReference>
<evidence type="ECO:0000313" key="2">
    <source>
        <dbReference type="Proteomes" id="UP000823941"/>
    </source>
</evidence>
<dbReference type="Proteomes" id="UP000823941">
    <property type="component" value="Chromosome 20"/>
</dbReference>
<evidence type="ECO:0000313" key="1">
    <source>
        <dbReference type="EMBL" id="KAG7301129.1"/>
    </source>
</evidence>
<reference evidence="1 2" key="1">
    <citation type="submission" date="2021-06" db="EMBL/GenBank/DDBJ databases">
        <title>A haploid diamondback moth (Plutella xylostella L.) genome assembly resolves 31 chromosomes and identifies a diamide resistance mutation.</title>
        <authorList>
            <person name="Ward C.M."/>
            <person name="Perry K.D."/>
            <person name="Baker G."/>
            <person name="Powis K."/>
            <person name="Heckel D.G."/>
            <person name="Baxter S.W."/>
        </authorList>
    </citation>
    <scope>NUCLEOTIDE SEQUENCE [LARGE SCALE GENOMIC DNA]</scope>
    <source>
        <strain evidence="1 2">LV</strain>
        <tissue evidence="1">Single pupa</tissue>
    </source>
</reference>
<sequence>MKPDGYTNGDDDGESAAAATRVKVACCLLLRLLLPWYPPAAPARGTKRLLAPATRITSPSYCDVFNGFTTFRIQFNWLAIGTKKIMRLLEEYRRHYVVYVDTGWFYSAM</sequence>
<comment type="caution">
    <text evidence="1">The sequence shown here is derived from an EMBL/GenBank/DDBJ whole genome shotgun (WGS) entry which is preliminary data.</text>
</comment>
<protein>
    <submittedName>
        <fullName evidence="1">Uncharacterized protein</fullName>
    </submittedName>
</protein>